<comment type="caution">
    <text evidence="2">The sequence shown here is derived from an EMBL/GenBank/DDBJ whole genome shotgun (WGS) entry which is preliminary data.</text>
</comment>
<feature type="compositionally biased region" description="Basic and acidic residues" evidence="1">
    <location>
        <begin position="1"/>
        <end position="10"/>
    </location>
</feature>
<sequence>MSEDPLESRLRNLMQDPSESAEVDRDVRRLDRVLHKAHIRGGAFDLINLFTRWGWVLSEGGARGARHIKPVSRVSAIIPSKDDNQ</sequence>
<name>A0A0F9VCQ6_9ZZZZ</name>
<feature type="region of interest" description="Disordered" evidence="1">
    <location>
        <begin position="1"/>
        <end position="24"/>
    </location>
</feature>
<gene>
    <name evidence="2" type="ORF">LCGC14_0421620</name>
</gene>
<reference evidence="2" key="1">
    <citation type="journal article" date="2015" name="Nature">
        <title>Complex archaea that bridge the gap between prokaryotes and eukaryotes.</title>
        <authorList>
            <person name="Spang A."/>
            <person name="Saw J.H."/>
            <person name="Jorgensen S.L."/>
            <person name="Zaremba-Niedzwiedzka K."/>
            <person name="Martijn J."/>
            <person name="Lind A.E."/>
            <person name="van Eijk R."/>
            <person name="Schleper C."/>
            <person name="Guy L."/>
            <person name="Ettema T.J."/>
        </authorList>
    </citation>
    <scope>NUCLEOTIDE SEQUENCE</scope>
</reference>
<proteinExistence type="predicted"/>
<dbReference type="EMBL" id="LAZR01000385">
    <property type="protein sequence ID" value="KKN71341.1"/>
    <property type="molecule type" value="Genomic_DNA"/>
</dbReference>
<evidence type="ECO:0000256" key="1">
    <source>
        <dbReference type="SAM" id="MobiDB-lite"/>
    </source>
</evidence>
<evidence type="ECO:0008006" key="3">
    <source>
        <dbReference type="Google" id="ProtNLM"/>
    </source>
</evidence>
<organism evidence="2">
    <name type="scientific">marine sediment metagenome</name>
    <dbReference type="NCBI Taxonomy" id="412755"/>
    <lineage>
        <taxon>unclassified sequences</taxon>
        <taxon>metagenomes</taxon>
        <taxon>ecological metagenomes</taxon>
    </lineage>
</organism>
<evidence type="ECO:0000313" key="2">
    <source>
        <dbReference type="EMBL" id="KKN71341.1"/>
    </source>
</evidence>
<dbReference type="AlphaFoldDB" id="A0A0F9VCQ6"/>
<protein>
    <recommendedName>
        <fullName evidence="3">CrfX protein</fullName>
    </recommendedName>
</protein>
<accession>A0A0F9VCQ6</accession>